<evidence type="ECO:0000313" key="2">
    <source>
        <dbReference type="Proteomes" id="UP000576082"/>
    </source>
</evidence>
<keyword evidence="2" id="KW-1185">Reference proteome</keyword>
<sequence length="132" mass="14944">MYTIGVTHTFIAHSEYDIHCSAEQKGCCIKDDSTDRKTYNYNEHTDLDLYDFIACLLGHINHSAVVDNKISTDNEMILKAPKLIREVIAFCILWSTPKSITEVVNHYVVDNLSVKSLLYITCSGKRGPPTVY</sequence>
<name>A0A7X9RQR8_9BACT</name>
<organism evidence="1 2">
    <name type="scientific">Flammeovirga aprica JL-4</name>
    <dbReference type="NCBI Taxonomy" id="694437"/>
    <lineage>
        <taxon>Bacteria</taxon>
        <taxon>Pseudomonadati</taxon>
        <taxon>Bacteroidota</taxon>
        <taxon>Cytophagia</taxon>
        <taxon>Cytophagales</taxon>
        <taxon>Flammeovirgaceae</taxon>
        <taxon>Flammeovirga</taxon>
    </lineage>
</organism>
<dbReference type="AlphaFoldDB" id="A0A7X9RQR8"/>
<protein>
    <submittedName>
        <fullName evidence="1">Uncharacterized protein</fullName>
    </submittedName>
</protein>
<gene>
    <name evidence="1" type="ORF">HHU12_03655</name>
</gene>
<comment type="caution">
    <text evidence="1">The sequence shown here is derived from an EMBL/GenBank/DDBJ whole genome shotgun (WGS) entry which is preliminary data.</text>
</comment>
<dbReference type="EMBL" id="JABANE010000007">
    <property type="protein sequence ID" value="NME67053.1"/>
    <property type="molecule type" value="Genomic_DNA"/>
</dbReference>
<reference evidence="1 2" key="1">
    <citation type="submission" date="2020-04" db="EMBL/GenBank/DDBJ databases">
        <title>Flammeovirga sp. SR4, a novel species isolated from seawater.</title>
        <authorList>
            <person name="Wang X."/>
        </authorList>
    </citation>
    <scope>NUCLEOTIDE SEQUENCE [LARGE SCALE GENOMIC DNA]</scope>
    <source>
        <strain evidence="1 2">ATCC 23126</strain>
    </source>
</reference>
<accession>A0A7X9RQR8</accession>
<proteinExistence type="predicted"/>
<dbReference type="RefSeq" id="WP_169655107.1">
    <property type="nucleotide sequence ID" value="NZ_JABANE010000007.1"/>
</dbReference>
<dbReference type="Proteomes" id="UP000576082">
    <property type="component" value="Unassembled WGS sequence"/>
</dbReference>
<evidence type="ECO:0000313" key="1">
    <source>
        <dbReference type="EMBL" id="NME67053.1"/>
    </source>
</evidence>